<evidence type="ECO:0000313" key="4">
    <source>
        <dbReference type="Proteomes" id="UP000466586"/>
    </source>
</evidence>
<evidence type="ECO:0000313" key="3">
    <source>
        <dbReference type="EMBL" id="MXV51081.1"/>
    </source>
</evidence>
<accession>A0A7K1Y9R0</accession>
<organism evidence="3 4">
    <name type="scientific">Hufsiella arboris</name>
    <dbReference type="NCBI Taxonomy" id="2695275"/>
    <lineage>
        <taxon>Bacteria</taxon>
        <taxon>Pseudomonadati</taxon>
        <taxon>Bacteroidota</taxon>
        <taxon>Sphingobacteriia</taxon>
        <taxon>Sphingobacteriales</taxon>
        <taxon>Sphingobacteriaceae</taxon>
        <taxon>Hufsiella</taxon>
    </lineage>
</organism>
<dbReference type="EMBL" id="WVHT01000003">
    <property type="protein sequence ID" value="MXV51081.1"/>
    <property type="molecule type" value="Genomic_DNA"/>
</dbReference>
<evidence type="ECO:0000256" key="1">
    <source>
        <dbReference type="SAM" id="SignalP"/>
    </source>
</evidence>
<dbReference type="AlphaFoldDB" id="A0A7K1Y9R0"/>
<dbReference type="RefSeq" id="WP_160844249.1">
    <property type="nucleotide sequence ID" value="NZ_WVHT01000003.1"/>
</dbReference>
<comment type="caution">
    <text evidence="3">The sequence shown here is derived from an EMBL/GenBank/DDBJ whole genome shotgun (WGS) entry which is preliminary data.</text>
</comment>
<dbReference type="SMART" id="SM00867">
    <property type="entry name" value="YceI"/>
    <property type="match status" value="1"/>
</dbReference>
<dbReference type="Gene3D" id="2.40.128.110">
    <property type="entry name" value="Lipid/polyisoprenoid-binding, YceI-like"/>
    <property type="match status" value="1"/>
</dbReference>
<feature type="signal peptide" evidence="1">
    <location>
        <begin position="1"/>
        <end position="18"/>
    </location>
</feature>
<keyword evidence="4" id="KW-1185">Reference proteome</keyword>
<dbReference type="Pfam" id="PF04264">
    <property type="entry name" value="YceI"/>
    <property type="match status" value="1"/>
</dbReference>
<keyword evidence="1" id="KW-0732">Signal</keyword>
<name>A0A7K1Y9R0_9SPHI</name>
<protein>
    <submittedName>
        <fullName evidence="3">YceI family protein</fullName>
    </submittedName>
</protein>
<dbReference type="InterPro" id="IPR007372">
    <property type="entry name" value="Lipid/polyisoprenoid-bd_YceI"/>
</dbReference>
<dbReference type="PANTHER" id="PTHR34406:SF1">
    <property type="entry name" value="PROTEIN YCEI"/>
    <property type="match status" value="1"/>
</dbReference>
<dbReference type="Proteomes" id="UP000466586">
    <property type="component" value="Unassembled WGS sequence"/>
</dbReference>
<dbReference type="SUPFAM" id="SSF101874">
    <property type="entry name" value="YceI-like"/>
    <property type="match status" value="1"/>
</dbReference>
<evidence type="ECO:0000259" key="2">
    <source>
        <dbReference type="SMART" id="SM00867"/>
    </source>
</evidence>
<gene>
    <name evidence="3" type="ORF">GS399_08875</name>
</gene>
<reference evidence="3 4" key="1">
    <citation type="submission" date="2019-11" db="EMBL/GenBank/DDBJ databases">
        <title>Pedobacter sp. HMF7647 Genome sequencing and assembly.</title>
        <authorList>
            <person name="Kang H."/>
            <person name="Kim H."/>
            <person name="Joh K."/>
        </authorList>
    </citation>
    <scope>NUCLEOTIDE SEQUENCE [LARGE SCALE GENOMIC DNA]</scope>
    <source>
        <strain evidence="3 4">HMF7647</strain>
    </source>
</reference>
<feature type="domain" description="Lipid/polyisoprenoid-binding YceI-like" evidence="2">
    <location>
        <begin position="27"/>
        <end position="197"/>
    </location>
</feature>
<proteinExistence type="predicted"/>
<dbReference type="PANTHER" id="PTHR34406">
    <property type="entry name" value="PROTEIN YCEI"/>
    <property type="match status" value="1"/>
</dbReference>
<dbReference type="InterPro" id="IPR036761">
    <property type="entry name" value="TTHA0802/YceI-like_sf"/>
</dbReference>
<feature type="chain" id="PRO_5029881887" evidence="1">
    <location>
        <begin position="19"/>
        <end position="198"/>
    </location>
</feature>
<sequence>MKKTLAILVFAASVSLMAFTNKPADEKFTVDTQKSTVTWIGRKVTGEHTGTIKLAGGTLVLNGGSLKSGMFDINMNSITTTDLQGEYAQKLIGHLQSDDFFSTAKNPVSRFVITKVAPAGPNVVNVTGDLTIKGITKPVTFPATVKKEGNAVVAVAKGVKVDRTLYDIRYGSKSFFESIGDKAIDNDFELAINLLATK</sequence>